<reference evidence="2" key="2">
    <citation type="submission" date="2022-01" db="EMBL/GenBank/DDBJ databases">
        <authorList>
            <person name="Yamashiro T."/>
            <person name="Shiraishi A."/>
            <person name="Satake H."/>
            <person name="Nakayama K."/>
        </authorList>
    </citation>
    <scope>NUCLEOTIDE SEQUENCE</scope>
</reference>
<proteinExistence type="predicted"/>
<keyword evidence="3" id="KW-1185">Reference proteome</keyword>
<accession>A0ABQ4XTQ8</accession>
<gene>
    <name evidence="2" type="ORF">Tco_0682955</name>
</gene>
<organism evidence="2 3">
    <name type="scientific">Tanacetum coccineum</name>
    <dbReference type="NCBI Taxonomy" id="301880"/>
    <lineage>
        <taxon>Eukaryota</taxon>
        <taxon>Viridiplantae</taxon>
        <taxon>Streptophyta</taxon>
        <taxon>Embryophyta</taxon>
        <taxon>Tracheophyta</taxon>
        <taxon>Spermatophyta</taxon>
        <taxon>Magnoliopsida</taxon>
        <taxon>eudicotyledons</taxon>
        <taxon>Gunneridae</taxon>
        <taxon>Pentapetalae</taxon>
        <taxon>asterids</taxon>
        <taxon>campanulids</taxon>
        <taxon>Asterales</taxon>
        <taxon>Asteraceae</taxon>
        <taxon>Asteroideae</taxon>
        <taxon>Anthemideae</taxon>
        <taxon>Anthemidinae</taxon>
        <taxon>Tanacetum</taxon>
    </lineage>
</organism>
<feature type="compositionally biased region" description="Polar residues" evidence="1">
    <location>
        <begin position="114"/>
        <end position="125"/>
    </location>
</feature>
<dbReference type="EMBL" id="BQNB010009786">
    <property type="protein sequence ID" value="GJS68390.1"/>
    <property type="molecule type" value="Genomic_DNA"/>
</dbReference>
<protein>
    <submittedName>
        <fullName evidence="2">Uncharacterized protein</fullName>
    </submittedName>
</protein>
<dbReference type="Proteomes" id="UP001151760">
    <property type="component" value="Unassembled WGS sequence"/>
</dbReference>
<evidence type="ECO:0000313" key="2">
    <source>
        <dbReference type="EMBL" id="GJS68390.1"/>
    </source>
</evidence>
<reference evidence="2" key="1">
    <citation type="journal article" date="2022" name="Int. J. Mol. Sci.">
        <title>Draft Genome of Tanacetum Coccineum: Genomic Comparison of Closely Related Tanacetum-Family Plants.</title>
        <authorList>
            <person name="Yamashiro T."/>
            <person name="Shiraishi A."/>
            <person name="Nakayama K."/>
            <person name="Satake H."/>
        </authorList>
    </citation>
    <scope>NUCLEOTIDE SEQUENCE</scope>
</reference>
<feature type="region of interest" description="Disordered" evidence="1">
    <location>
        <begin position="77"/>
        <end position="134"/>
    </location>
</feature>
<evidence type="ECO:0000313" key="3">
    <source>
        <dbReference type="Proteomes" id="UP001151760"/>
    </source>
</evidence>
<sequence>MDMCFSTHNQCDLSANDTLETAGPLAVQAAPAPPPPLQIIHVLPALPRRPTILSRPGQAIHFGHPYRIHHNVIVAPPPLSSGSSSEYSSRSPSGSSSSTPSSPYIGPSHRRSRISYSSLETSHPSSLPPLFVTHPPKREIDASSRVPKDVHAETMVDFRLDDHNEMITEMYEHLLHIPLTSLETIEHELETLRARGVSSKKGDNYFFNEPLLGHAEQRDRLLLRIGYLSWKTDWGKSYLAAFFLVNEVVYVLPVLLPCDLDNSTDNVLIPLDSWTSGLLVYKSSLSVRMTKVIKGEFEKIKDVKVEDVPLTCDASLKVFNDKVSRLSKMDDDLFTYEVEVANIPCDSKMDNDSKQEADDDMGYDPGDDEVDVTDEESSDDEDDIAKVFRIDTDIYLITRYLSVQHLRNLTTFSNWKDNGYYNGGNLPGAYIIGNQLYYQGYEWYEALEDCKLKDEALRNKDIMEGSIKEDDDESRYEQKRQWSTYTNYDDAYEMNHEHNKSKELCEVHEQPVCNIRRYMMIKYLFKDDEEYVAVKEDEYKNLTVTRKEACRAYQ</sequence>
<feature type="compositionally biased region" description="Basic and acidic residues" evidence="1">
    <location>
        <begin position="347"/>
        <end position="356"/>
    </location>
</feature>
<evidence type="ECO:0000256" key="1">
    <source>
        <dbReference type="SAM" id="MobiDB-lite"/>
    </source>
</evidence>
<comment type="caution">
    <text evidence="2">The sequence shown here is derived from an EMBL/GenBank/DDBJ whole genome shotgun (WGS) entry which is preliminary data.</text>
</comment>
<name>A0ABQ4XTQ8_9ASTR</name>
<feature type="region of interest" description="Disordered" evidence="1">
    <location>
        <begin position="347"/>
        <end position="381"/>
    </location>
</feature>
<feature type="compositionally biased region" description="Low complexity" evidence="1">
    <location>
        <begin position="80"/>
        <end position="107"/>
    </location>
</feature>
<feature type="compositionally biased region" description="Acidic residues" evidence="1">
    <location>
        <begin position="357"/>
        <end position="381"/>
    </location>
</feature>